<accession>A0A8S9NZV8</accession>
<evidence type="ECO:0000313" key="2">
    <source>
        <dbReference type="Proteomes" id="UP000712600"/>
    </source>
</evidence>
<reference evidence="1" key="1">
    <citation type="submission" date="2019-12" db="EMBL/GenBank/DDBJ databases">
        <title>Genome sequencing and annotation of Brassica cretica.</title>
        <authorList>
            <person name="Studholme D.J."/>
            <person name="Sarris P."/>
        </authorList>
    </citation>
    <scope>NUCLEOTIDE SEQUENCE</scope>
    <source>
        <strain evidence="1">PFS-109/04</strain>
        <tissue evidence="1">Leaf</tissue>
    </source>
</reference>
<dbReference type="Proteomes" id="UP000712600">
    <property type="component" value="Unassembled WGS sequence"/>
</dbReference>
<gene>
    <name evidence="1" type="ORF">F2Q69_00001736</name>
</gene>
<organism evidence="1 2">
    <name type="scientific">Brassica cretica</name>
    <name type="common">Mustard</name>
    <dbReference type="NCBI Taxonomy" id="69181"/>
    <lineage>
        <taxon>Eukaryota</taxon>
        <taxon>Viridiplantae</taxon>
        <taxon>Streptophyta</taxon>
        <taxon>Embryophyta</taxon>
        <taxon>Tracheophyta</taxon>
        <taxon>Spermatophyta</taxon>
        <taxon>Magnoliopsida</taxon>
        <taxon>eudicotyledons</taxon>
        <taxon>Gunneridae</taxon>
        <taxon>Pentapetalae</taxon>
        <taxon>rosids</taxon>
        <taxon>malvids</taxon>
        <taxon>Brassicales</taxon>
        <taxon>Brassicaceae</taxon>
        <taxon>Brassiceae</taxon>
        <taxon>Brassica</taxon>
    </lineage>
</organism>
<dbReference type="AlphaFoldDB" id="A0A8S9NZV8"/>
<protein>
    <submittedName>
        <fullName evidence="1">Uncharacterized protein</fullName>
    </submittedName>
</protein>
<evidence type="ECO:0000313" key="1">
    <source>
        <dbReference type="EMBL" id="KAF3510624.1"/>
    </source>
</evidence>
<sequence>MGRVLRESLTAARVQICAGSVAAVEDLSFSGIEDCSRVFFFLCPLRLLSLWWWWDFSCELRGLASRRLLVYMVSSFSNSGCGIEPCFKELPRVSISRVRLSCLRLVA</sequence>
<proteinExistence type="predicted"/>
<comment type="caution">
    <text evidence="1">The sequence shown here is derived from an EMBL/GenBank/DDBJ whole genome shotgun (WGS) entry which is preliminary data.</text>
</comment>
<name>A0A8S9NZV8_BRACR</name>
<dbReference type="EMBL" id="QGKX02001521">
    <property type="protein sequence ID" value="KAF3510624.1"/>
    <property type="molecule type" value="Genomic_DNA"/>
</dbReference>